<dbReference type="Gramene" id="OMO86227">
    <property type="protein sequence ID" value="OMO86227"/>
    <property type="gene ID" value="CCACVL1_09711"/>
</dbReference>
<evidence type="ECO:0000313" key="1">
    <source>
        <dbReference type="EMBL" id="OMO86227.1"/>
    </source>
</evidence>
<accession>A0A1R3IUH2</accession>
<evidence type="ECO:0000313" key="2">
    <source>
        <dbReference type="Proteomes" id="UP000188268"/>
    </source>
</evidence>
<keyword evidence="2" id="KW-1185">Reference proteome</keyword>
<feature type="non-terminal residue" evidence="1">
    <location>
        <position position="1"/>
    </location>
</feature>
<sequence>ILAMDINRETITSQLKWASSALKFCW</sequence>
<name>A0A1R3IUH2_COCAP</name>
<reference evidence="1 2" key="1">
    <citation type="submission" date="2013-09" db="EMBL/GenBank/DDBJ databases">
        <title>Corchorus capsularis genome sequencing.</title>
        <authorList>
            <person name="Alam M."/>
            <person name="Haque M.S."/>
            <person name="Islam M.S."/>
            <person name="Emdad E.M."/>
            <person name="Islam M.M."/>
            <person name="Ahmed B."/>
            <person name="Halim A."/>
            <person name="Hossen Q.M.M."/>
            <person name="Hossain M.Z."/>
            <person name="Ahmed R."/>
            <person name="Khan M.M."/>
            <person name="Islam R."/>
            <person name="Rashid M.M."/>
            <person name="Khan S.A."/>
            <person name="Rahman M.S."/>
            <person name="Alam M."/>
        </authorList>
    </citation>
    <scope>NUCLEOTIDE SEQUENCE [LARGE SCALE GENOMIC DNA]</scope>
    <source>
        <strain evidence="2">cv. CVL-1</strain>
        <tissue evidence="1">Whole seedling</tissue>
    </source>
</reference>
<dbReference type="Proteomes" id="UP000188268">
    <property type="component" value="Unassembled WGS sequence"/>
</dbReference>
<dbReference type="EMBL" id="AWWV01009494">
    <property type="protein sequence ID" value="OMO86227.1"/>
    <property type="molecule type" value="Genomic_DNA"/>
</dbReference>
<proteinExistence type="predicted"/>
<comment type="caution">
    <text evidence="1">The sequence shown here is derived from an EMBL/GenBank/DDBJ whole genome shotgun (WGS) entry which is preliminary data.</text>
</comment>
<protein>
    <submittedName>
        <fullName evidence="1">Uncharacterized protein</fullName>
    </submittedName>
</protein>
<dbReference type="AlphaFoldDB" id="A0A1R3IUH2"/>
<organism evidence="1 2">
    <name type="scientific">Corchorus capsularis</name>
    <name type="common">Jute</name>
    <dbReference type="NCBI Taxonomy" id="210143"/>
    <lineage>
        <taxon>Eukaryota</taxon>
        <taxon>Viridiplantae</taxon>
        <taxon>Streptophyta</taxon>
        <taxon>Embryophyta</taxon>
        <taxon>Tracheophyta</taxon>
        <taxon>Spermatophyta</taxon>
        <taxon>Magnoliopsida</taxon>
        <taxon>eudicotyledons</taxon>
        <taxon>Gunneridae</taxon>
        <taxon>Pentapetalae</taxon>
        <taxon>rosids</taxon>
        <taxon>malvids</taxon>
        <taxon>Malvales</taxon>
        <taxon>Malvaceae</taxon>
        <taxon>Grewioideae</taxon>
        <taxon>Apeibeae</taxon>
        <taxon>Corchorus</taxon>
    </lineage>
</organism>
<gene>
    <name evidence="1" type="ORF">CCACVL1_09711</name>
</gene>